<dbReference type="SUPFAM" id="SSF158745">
    <property type="entry name" value="LanC-like"/>
    <property type="match status" value="1"/>
</dbReference>
<accession>V8R1Z8</accession>
<evidence type="ECO:0000313" key="3">
    <source>
        <dbReference type="Proteomes" id="UP000024771"/>
    </source>
</evidence>
<dbReference type="PRINTS" id="PR01950">
    <property type="entry name" value="LANCSUPER"/>
</dbReference>
<name>V8R1Z8_9PSED</name>
<dbReference type="SMART" id="SM01260">
    <property type="entry name" value="LANC_like"/>
    <property type="match status" value="1"/>
</dbReference>
<dbReference type="Proteomes" id="UP000024771">
    <property type="component" value="Chromosome"/>
</dbReference>
<dbReference type="InterPro" id="IPR017146">
    <property type="entry name" value="Lanti_2_LanM"/>
</dbReference>
<dbReference type="GO" id="GO:0031179">
    <property type="term" value="P:peptide modification"/>
    <property type="evidence" value="ECO:0007669"/>
    <property type="project" value="InterPro"/>
</dbReference>
<dbReference type="NCBIfam" id="TIGR03897">
    <property type="entry name" value="lanti_2_LanM"/>
    <property type="match status" value="1"/>
</dbReference>
<dbReference type="HOGENOM" id="CLU_009398_1_1_6"/>
<evidence type="ECO:0000313" key="2">
    <source>
        <dbReference type="EMBL" id="ETF05575.1"/>
    </source>
</evidence>
<dbReference type="AlphaFoldDB" id="V8R1Z8"/>
<proteinExistence type="predicted"/>
<feature type="domain" description="Lantibiotic biosynthesis protein dehydration" evidence="1">
    <location>
        <begin position="111"/>
        <end position="472"/>
    </location>
</feature>
<dbReference type="eggNOG" id="COG4403">
    <property type="taxonomic scope" value="Bacteria"/>
</dbReference>
<dbReference type="RefSeq" id="WP_024014785.1">
    <property type="nucleotide sequence ID" value="NZ_CM002330.1"/>
</dbReference>
<protein>
    <recommendedName>
        <fullName evidence="1">Lantibiotic biosynthesis protein dehydration domain-containing protein</fullName>
    </recommendedName>
</protein>
<dbReference type="EMBL" id="AYMZ01000012">
    <property type="protein sequence ID" value="ETF05575.1"/>
    <property type="molecule type" value="Genomic_DNA"/>
</dbReference>
<reference evidence="2 3" key="1">
    <citation type="journal article" date="2014" name="Genome Announc.">
        <title>Draft Genome Sequence of Pseudomonas moraviensis R28-S.</title>
        <authorList>
            <person name="Hunter S.S."/>
            <person name="Yano H."/>
            <person name="Loftie-Eaton W."/>
            <person name="Hughes J."/>
            <person name="De Gelder L."/>
            <person name="Stragier P."/>
            <person name="De Vos P."/>
            <person name="Settles M.L."/>
            <person name="Top E.M."/>
        </authorList>
    </citation>
    <scope>NUCLEOTIDE SEQUENCE [LARGE SCALE GENOMIC DNA]</scope>
    <source>
        <strain evidence="3">R28</strain>
    </source>
</reference>
<organism evidence="2 3">
    <name type="scientific">Pseudomonas moraviensis R28-S</name>
    <dbReference type="NCBI Taxonomy" id="1395516"/>
    <lineage>
        <taxon>Bacteria</taxon>
        <taxon>Pseudomonadati</taxon>
        <taxon>Pseudomonadota</taxon>
        <taxon>Gammaproteobacteria</taxon>
        <taxon>Pseudomonadales</taxon>
        <taxon>Pseudomonadaceae</taxon>
        <taxon>Pseudomonas</taxon>
    </lineage>
</organism>
<dbReference type="Pfam" id="PF05147">
    <property type="entry name" value="LANC_like"/>
    <property type="match status" value="1"/>
</dbReference>
<dbReference type="InterPro" id="IPR025410">
    <property type="entry name" value="Lant_dehyd"/>
</dbReference>
<dbReference type="InterPro" id="IPR007822">
    <property type="entry name" value="LANC-like"/>
</dbReference>
<comment type="caution">
    <text evidence="2">The sequence shown here is derived from an EMBL/GenBank/DDBJ whole genome shotgun (WGS) entry which is preliminary data.</text>
</comment>
<dbReference type="PATRIC" id="fig|1395516.4.peg.5407"/>
<dbReference type="GO" id="GO:0005975">
    <property type="term" value="P:carbohydrate metabolic process"/>
    <property type="evidence" value="ECO:0007669"/>
    <property type="project" value="InterPro"/>
</dbReference>
<evidence type="ECO:0000259" key="1">
    <source>
        <dbReference type="Pfam" id="PF13575"/>
    </source>
</evidence>
<dbReference type="Pfam" id="PF13575">
    <property type="entry name" value="DUF4135"/>
    <property type="match status" value="1"/>
</dbReference>
<dbReference type="InterPro" id="IPR012341">
    <property type="entry name" value="6hp_glycosidase-like_sf"/>
</dbReference>
<dbReference type="Gene3D" id="1.50.10.10">
    <property type="match status" value="1"/>
</dbReference>
<sequence>MKNPKDFLSGTTPMKRGYATDCPVWPYLSYYIFHIEKQFPKSCKNNEALKSTVINGFVTNLAARLTNAANNVLITEKIVFEKTTSSKMETSAYFKLVGENRNYLLDIISAYPEMDRVLTKLSNNFIEFTIQLVLALIEDRQDINKQFDIPTGSTLSSVDVSSSETHNGSRTVCILSFGSIKIIYKPRNLELEAEASDLLLHLSKAAGDDYENWKLPRYLVKKEHGWSEHTPQTQAENEAEVSSYFKRAGFLLGYCTTFMAADITSDNLIAHGASPIPIDLETIFYSTLNIETIPKEVRWNVTQTSILPNWTWKGTDGIGVDLSALGGLSEQYVSLNLYQHLEDESGQSQFGMDGVKIFPNQNVLYIDGKAAQPWHYEKEIIEGLNKLFSIVNSNQASIIEIIGSLRGRRNRYIPRPTATYHYAIQCSLHATLMRCTKKRRAFLENILNNDTAPAIGFLKAEIAACLDLDVPFAQGQTGALEFFEPRYDGNGHLDSNDYINGIDNSLQYVQTMSKNRIAFEEKLTANTLLAMKNMYEHGDKLTDHTFRQYDDLNDPRYSEVDEIINKLRSSSEVNAKLINEMLGSEISSNGLWLGFHSSPGGYMEFSELGDDFYYGLSGILYGCVVATSRSSAIDKKLVSQLLNICYSRVIQKLSNKGTHLGGFHFGLSSAIIPLLISLDYFDDEREHELLQLYKRYVEEVLIEPWWQKYFWGSDFLSGMFGTLNVLTHLFSLTKDKCFSDLAKSLYDKLKTELTPIAGRKLATFDNAVTTRSDALLSGLSHGIMGCAYSLFYFNDLIAKDDSIKNLFLGFLSWELDQYDGTIENWHDYRKRSASSAGEFSWSHGLPGNFLAIDYFARKGVRLATEFLEKHPSKTAFSYCDLEKRKRPINDSLCHGAFGILNIIKKLSPDSLSNPKIFLWSNIINLSEQSSRNLRTKTADPLGLWIGRVGSLIGSIGLIEHDYEFPFLPHQMRFLES</sequence>
<gene>
    <name evidence="2" type="ORF">PMO01_26620</name>
</gene>